<dbReference type="GO" id="GO:0003688">
    <property type="term" value="F:DNA replication origin binding"/>
    <property type="evidence" value="ECO:0007669"/>
    <property type="project" value="TreeGrafter"/>
</dbReference>
<proteinExistence type="predicted"/>
<evidence type="ECO:0000313" key="1">
    <source>
        <dbReference type="EMBL" id="QGX97805.1"/>
    </source>
</evidence>
<dbReference type="RefSeq" id="WP_157706439.1">
    <property type="nucleotide sequence ID" value="NZ_CP034348.1"/>
</dbReference>
<dbReference type="InterPro" id="IPR027417">
    <property type="entry name" value="P-loop_NTPase"/>
</dbReference>
<dbReference type="Proteomes" id="UP000428330">
    <property type="component" value="Chromosome"/>
</dbReference>
<dbReference type="Gene3D" id="1.10.8.60">
    <property type="match status" value="1"/>
</dbReference>
<dbReference type="EMBL" id="CP034348">
    <property type="protein sequence ID" value="QGX97805.1"/>
    <property type="molecule type" value="Genomic_DNA"/>
</dbReference>
<name>A0A6I6IMI2_9RHOB</name>
<evidence type="ECO:0000313" key="2">
    <source>
        <dbReference type="Proteomes" id="UP000428330"/>
    </source>
</evidence>
<dbReference type="PANTHER" id="PTHR30050">
    <property type="entry name" value="CHROMOSOMAL REPLICATION INITIATOR PROTEIN DNAA"/>
    <property type="match status" value="1"/>
</dbReference>
<dbReference type="PANTHER" id="PTHR30050:SF5">
    <property type="entry name" value="DNAA REGULATORY INACTIVATOR HDA"/>
    <property type="match status" value="1"/>
</dbReference>
<accession>A0A6I6IMI2</accession>
<dbReference type="GO" id="GO:0006270">
    <property type="term" value="P:DNA replication initiation"/>
    <property type="evidence" value="ECO:0007669"/>
    <property type="project" value="TreeGrafter"/>
</dbReference>
<dbReference type="OrthoDB" id="7390113at2"/>
<gene>
    <name evidence="1" type="ORF">EI983_05750</name>
</gene>
<dbReference type="AlphaFoldDB" id="A0A6I6IMI2"/>
<keyword evidence="2" id="KW-1185">Reference proteome</keyword>
<reference evidence="2" key="1">
    <citation type="submission" date="2018-12" db="EMBL/GenBank/DDBJ databases">
        <title>Complete genome sequence of Roseovarius sp. MME-070.</title>
        <authorList>
            <person name="Nam Y.-D."/>
            <person name="Kang J."/>
            <person name="Chung W.-H."/>
            <person name="Park Y.S."/>
        </authorList>
    </citation>
    <scope>NUCLEOTIDE SEQUENCE [LARGE SCALE GENOMIC DNA]</scope>
    <source>
        <strain evidence="2">MME-070</strain>
    </source>
</reference>
<protein>
    <submittedName>
        <fullName evidence="1">Chromosomal replication initiator DnaA</fullName>
    </submittedName>
</protein>
<dbReference type="KEGG" id="rom:EI983_05750"/>
<dbReference type="Gene3D" id="3.40.50.300">
    <property type="entry name" value="P-loop containing nucleotide triphosphate hydrolases"/>
    <property type="match status" value="1"/>
</dbReference>
<dbReference type="GO" id="GO:0005886">
    <property type="term" value="C:plasma membrane"/>
    <property type="evidence" value="ECO:0007669"/>
    <property type="project" value="TreeGrafter"/>
</dbReference>
<dbReference type="SUPFAM" id="SSF52540">
    <property type="entry name" value="P-loop containing nucleoside triphosphate hydrolases"/>
    <property type="match status" value="1"/>
</dbReference>
<sequence>MPRQLSFDLPVREALGREDFFVSPANATAVALIESWPDWPSHKLLLTGPEGAGKTHLSQVWASLSGARVISATTLTDSDIPALARGPVAVEDADRIAGCAPAEEALFHLHNLTLAEGGSLLITSRTPPARWGLGLPDLASRMQGTTQADLQPPDDALLGAVLMKLMADRQLRPEPRLIPYLVPRIDRSFQAAREIVERLDKAALEQGAPITTRFAAKLLEG</sequence>
<organism evidence="1 2">
    <name type="scientific">Roseovarius faecimaris</name>
    <dbReference type="NCBI Taxonomy" id="2494550"/>
    <lineage>
        <taxon>Bacteria</taxon>
        <taxon>Pseudomonadati</taxon>
        <taxon>Pseudomonadota</taxon>
        <taxon>Alphaproteobacteria</taxon>
        <taxon>Rhodobacterales</taxon>
        <taxon>Roseobacteraceae</taxon>
        <taxon>Roseovarius</taxon>
    </lineage>
</organism>